<proteinExistence type="predicted"/>
<reference evidence="3 4" key="1">
    <citation type="submission" date="2024-06" db="EMBL/GenBank/DDBJ databases">
        <title>The Natural Products Discovery Center: Release of the First 8490 Sequenced Strains for Exploring Actinobacteria Biosynthetic Diversity.</title>
        <authorList>
            <person name="Kalkreuter E."/>
            <person name="Kautsar S.A."/>
            <person name="Yang D."/>
            <person name="Bader C.D."/>
            <person name="Teijaro C.N."/>
            <person name="Fluegel L."/>
            <person name="Davis C.M."/>
            <person name="Simpson J.R."/>
            <person name="Lauterbach L."/>
            <person name="Steele A.D."/>
            <person name="Gui C."/>
            <person name="Meng S."/>
            <person name="Li G."/>
            <person name="Viehrig K."/>
            <person name="Ye F."/>
            <person name="Su P."/>
            <person name="Kiefer A.F."/>
            <person name="Nichols A."/>
            <person name="Cepeda A.J."/>
            <person name="Yan W."/>
            <person name="Fan B."/>
            <person name="Jiang Y."/>
            <person name="Adhikari A."/>
            <person name="Zheng C.-J."/>
            <person name="Schuster L."/>
            <person name="Cowan T.M."/>
            <person name="Smanski M.J."/>
            <person name="Chevrette M.G."/>
            <person name="De Carvalho L.P.S."/>
            <person name="Shen B."/>
        </authorList>
    </citation>
    <scope>NUCLEOTIDE SEQUENCE [LARGE SCALE GENOMIC DNA]</scope>
    <source>
        <strain evidence="3 4">NPDC045974</strain>
    </source>
</reference>
<feature type="signal peptide" evidence="2">
    <location>
        <begin position="1"/>
        <end position="27"/>
    </location>
</feature>
<feature type="region of interest" description="Disordered" evidence="1">
    <location>
        <begin position="57"/>
        <end position="100"/>
    </location>
</feature>
<accession>A0ABV3CGX0</accession>
<keyword evidence="4" id="KW-1185">Reference proteome</keyword>
<dbReference type="RefSeq" id="WP_358477153.1">
    <property type="nucleotide sequence ID" value="NZ_JBEZAE010000023.1"/>
</dbReference>
<organism evidence="3 4">
    <name type="scientific">Streptomyces narbonensis</name>
    <dbReference type="NCBI Taxonomy" id="67333"/>
    <lineage>
        <taxon>Bacteria</taxon>
        <taxon>Bacillati</taxon>
        <taxon>Actinomycetota</taxon>
        <taxon>Actinomycetes</taxon>
        <taxon>Kitasatosporales</taxon>
        <taxon>Streptomycetaceae</taxon>
        <taxon>Streptomyces</taxon>
    </lineage>
</organism>
<dbReference type="Proteomes" id="UP001551329">
    <property type="component" value="Unassembled WGS sequence"/>
</dbReference>
<evidence type="ECO:0000256" key="1">
    <source>
        <dbReference type="SAM" id="MobiDB-lite"/>
    </source>
</evidence>
<feature type="chain" id="PRO_5046161260" evidence="2">
    <location>
        <begin position="28"/>
        <end position="278"/>
    </location>
</feature>
<name>A0ABV3CGX0_9ACTN</name>
<comment type="caution">
    <text evidence="3">The sequence shown here is derived from an EMBL/GenBank/DDBJ whole genome shotgun (WGS) entry which is preliminary data.</text>
</comment>
<keyword evidence="2" id="KW-0732">Signal</keyword>
<evidence type="ECO:0000256" key="2">
    <source>
        <dbReference type="SAM" id="SignalP"/>
    </source>
</evidence>
<sequence length="278" mass="29179">MTGRVRNPRSVAAAAGAVLGAVGAATAALAGAALWAVPLIGLTIAVLTWGTHTAANHLDGASTPTRAREPGEPWSPGGIVPSAERPLGGHRPLPTDTLPWLTRASAASAKLDRHRREAPDPTLAQALDNASENIRSAVDQLHARATAVGVIDATTADTDREALRRDEHRLKKEATAAGPGPVREAKLASARAVAERRDSLTRLTDLRDHMTATLETTALHLEAAAERGSMLVALRAADEADTRPLDLTALGDELEAVQAGLDRLDEITRLLHDEGTTQ</sequence>
<gene>
    <name evidence="3" type="ORF">AB0A88_28390</name>
</gene>
<evidence type="ECO:0000313" key="3">
    <source>
        <dbReference type="EMBL" id="MEU7074026.1"/>
    </source>
</evidence>
<evidence type="ECO:0000313" key="4">
    <source>
        <dbReference type="Proteomes" id="UP001551329"/>
    </source>
</evidence>
<protein>
    <submittedName>
        <fullName evidence="3">Uncharacterized protein</fullName>
    </submittedName>
</protein>
<dbReference type="EMBL" id="JBEZAE010000023">
    <property type="protein sequence ID" value="MEU7074026.1"/>
    <property type="molecule type" value="Genomic_DNA"/>
</dbReference>